<evidence type="ECO:0000313" key="2">
    <source>
        <dbReference type="WBParaSite" id="Csp11.Scaffold533.g3202.t2"/>
    </source>
</evidence>
<dbReference type="Proteomes" id="UP000095282">
    <property type="component" value="Unplaced"/>
</dbReference>
<organism evidence="1 2">
    <name type="scientific">Caenorhabditis tropicalis</name>
    <dbReference type="NCBI Taxonomy" id="1561998"/>
    <lineage>
        <taxon>Eukaryota</taxon>
        <taxon>Metazoa</taxon>
        <taxon>Ecdysozoa</taxon>
        <taxon>Nematoda</taxon>
        <taxon>Chromadorea</taxon>
        <taxon>Rhabditida</taxon>
        <taxon>Rhabditina</taxon>
        <taxon>Rhabditomorpha</taxon>
        <taxon>Rhabditoidea</taxon>
        <taxon>Rhabditidae</taxon>
        <taxon>Peloderinae</taxon>
        <taxon>Caenorhabditis</taxon>
    </lineage>
</organism>
<keyword evidence="1" id="KW-1185">Reference proteome</keyword>
<dbReference type="Pfam" id="PF13896">
    <property type="entry name" value="Glyco_transf_49"/>
    <property type="match status" value="2"/>
</dbReference>
<dbReference type="WBParaSite" id="Csp11.Scaffold533.g3202.t2">
    <property type="protein sequence ID" value="Csp11.Scaffold533.g3202.t2"/>
    <property type="gene ID" value="Csp11.Scaffold533.g3202"/>
</dbReference>
<proteinExistence type="predicted"/>
<evidence type="ECO:0000313" key="1">
    <source>
        <dbReference type="Proteomes" id="UP000095282"/>
    </source>
</evidence>
<dbReference type="PANTHER" id="PTHR47411:SF2">
    <property type="entry name" value="B3GNT1, BETA-1,3-N-ACETYLGUCOSAMINYLTRANSFERASE 1, HOMOLOG"/>
    <property type="match status" value="1"/>
</dbReference>
<sequence length="332" mass="38808">MEADLKEELLRNFTIIQTEMYDEQYCTAYNLLEATEEFRDDGLEPVTLATHATSDMMKTLEKMVPMYDGPISVGMFIDYHSAKVLEYLQQLHRCDEEFRSKMTVHFAFRLSAFQTSCPTVYIPKSNESCWSFKSNQYYHRKNITGPFQLYPSNLMRNMARHGAKSDIHFLMDADMIVSHDFARKVKKIANEIIDGKNKDVLVVRRFESSNGTQIPRNHRELEQAMSLNKDMNWEVQVILHRNDLYNAAYFPSRIKVMHSLIFALCRANYTFNVLSHVFNVHEGVKIDNTIYSKATLGHQFAYARKTAEKRYINEMNDKYPETEEKCGVFSMV</sequence>
<dbReference type="PANTHER" id="PTHR47411">
    <property type="entry name" value="B3GNT1, BETA-1,3-N-ACETYLGUCOSAMINYLTRANSFERASE 1, HOMOLOG"/>
    <property type="match status" value="1"/>
</dbReference>
<dbReference type="STRING" id="1561998.A0A1I7T7M1"/>
<dbReference type="AlphaFoldDB" id="A0A1I7T7M1"/>
<name>A0A1I7T7M1_9PELO</name>
<protein>
    <submittedName>
        <fullName evidence="2">Helitron_like_N domain-containing protein</fullName>
    </submittedName>
</protein>
<accession>A0A1I7T7M1</accession>
<reference evidence="2" key="1">
    <citation type="submission" date="2016-11" db="UniProtKB">
        <authorList>
            <consortium name="WormBaseParasite"/>
        </authorList>
    </citation>
    <scope>IDENTIFICATION</scope>
</reference>